<organism evidence="3 4">
    <name type="scientific">Apatococcus fuscideae</name>
    <dbReference type="NCBI Taxonomy" id="2026836"/>
    <lineage>
        <taxon>Eukaryota</taxon>
        <taxon>Viridiplantae</taxon>
        <taxon>Chlorophyta</taxon>
        <taxon>core chlorophytes</taxon>
        <taxon>Trebouxiophyceae</taxon>
        <taxon>Chlorellales</taxon>
        <taxon>Chlorellaceae</taxon>
        <taxon>Apatococcus</taxon>
    </lineage>
</organism>
<feature type="compositionally biased region" description="Acidic residues" evidence="1">
    <location>
        <begin position="368"/>
        <end position="377"/>
    </location>
</feature>
<dbReference type="PROSITE" id="PS50800">
    <property type="entry name" value="SAP"/>
    <property type="match status" value="2"/>
</dbReference>
<feature type="compositionally biased region" description="Polar residues" evidence="1">
    <location>
        <begin position="715"/>
        <end position="745"/>
    </location>
</feature>
<dbReference type="AlphaFoldDB" id="A0AAW1T7Q8"/>
<dbReference type="GO" id="GO:0003682">
    <property type="term" value="F:chromatin binding"/>
    <property type="evidence" value="ECO:0007669"/>
    <property type="project" value="TreeGrafter"/>
</dbReference>
<dbReference type="PANTHER" id="PTHR43941">
    <property type="entry name" value="STRUCTURAL MAINTENANCE OF CHROMOSOMES PROTEIN 2"/>
    <property type="match status" value="1"/>
</dbReference>
<dbReference type="Gene3D" id="1.10.720.30">
    <property type="entry name" value="SAP domain"/>
    <property type="match status" value="1"/>
</dbReference>
<feature type="domain" description="SAP" evidence="2">
    <location>
        <begin position="119"/>
        <end position="153"/>
    </location>
</feature>
<evidence type="ECO:0000256" key="1">
    <source>
        <dbReference type="SAM" id="MobiDB-lite"/>
    </source>
</evidence>
<feature type="region of interest" description="Disordered" evidence="1">
    <location>
        <begin position="715"/>
        <end position="754"/>
    </location>
</feature>
<comment type="caution">
    <text evidence="3">The sequence shown here is derived from an EMBL/GenBank/DDBJ whole genome shotgun (WGS) entry which is preliminary data.</text>
</comment>
<sequence length="796" mass="84505">MQLVGLAKAGPAQSFRSHKPGKQRQQTTRLQAAQQGVPSLKRVKKADLQEQLSAFGLSTDGKREELASRLEIHLSHLSHLEARALEQQSKQDEQSEVLDDVKEVAIDKLEDTTLTLDSLLSRTKAQLSTELASRGLPKSGLKADLAQRLFEAIETEGSSNDITDLPIESDAAAAGIDPLEAETQTAPGSVEPEQATSILDLVQSADPEEDTSHQIAPVPDYDAPDEDIATEGDSPPISLLEEPVPREQQPGILRDAEGTVIRANFGSGARTQDRFENAGTRAADVAESEMSPMGLEEDAQDGTNKAFQELQTEDTMDDEADTFVSEQRAGVGFDSPGDTGYKETIGPAGQVVIDSMQDPEAAELGMPGEDEAADPPENDAYAAAPDTLEELDAQLDEQQDEINAIQEERITDAYAESESTLGTVEPQTEDPELEASSERLATPAGTPQHGEAYASKLPFTGKSADAAAPSPSDLSQAAIAGRNARSESTAATPAANSLASDVSTGLASEAHDKLSGSTAVGSSAPESHTSAAASQGPQGSSILQTEDAELESPGQDDQTPQARGGWSQLTTGGQLSDELTQMQSKVDSRNEDVKQLQEKLAASHQEAADHTASIENMQAEMAQLRNEHVALSRQLEQTSHSHGPVSPYIKEELSKQLTALSSQVSHLQGEIMRRGQLSGQLHEQLQADLPVSYINGRASLSDPIGAISLRPSPTQSLITQETVSPTDTSKTSEQETATEQNQAGASSVDVDDQARQPGVVVAAGAMEFMRVGSKVSEAMGSVFNIFKQGLKGRKDD</sequence>
<dbReference type="InterPro" id="IPR003034">
    <property type="entry name" value="SAP_dom"/>
</dbReference>
<feature type="compositionally biased region" description="Polar residues" evidence="1">
    <location>
        <begin position="515"/>
        <end position="529"/>
    </location>
</feature>
<dbReference type="EMBL" id="JALJOV010000300">
    <property type="protein sequence ID" value="KAK9864948.1"/>
    <property type="molecule type" value="Genomic_DNA"/>
</dbReference>
<dbReference type="InterPro" id="IPR036361">
    <property type="entry name" value="SAP_dom_sf"/>
</dbReference>
<feature type="region of interest" description="Disordered" evidence="1">
    <location>
        <begin position="1"/>
        <end position="42"/>
    </location>
</feature>
<reference evidence="3 4" key="1">
    <citation type="journal article" date="2024" name="Nat. Commun.">
        <title>Phylogenomics reveals the evolutionary origins of lichenization in chlorophyte algae.</title>
        <authorList>
            <person name="Puginier C."/>
            <person name="Libourel C."/>
            <person name="Otte J."/>
            <person name="Skaloud P."/>
            <person name="Haon M."/>
            <person name="Grisel S."/>
            <person name="Petersen M."/>
            <person name="Berrin J.G."/>
            <person name="Delaux P.M."/>
            <person name="Dal Grande F."/>
            <person name="Keller J."/>
        </authorList>
    </citation>
    <scope>NUCLEOTIDE SEQUENCE [LARGE SCALE GENOMIC DNA]</scope>
    <source>
        <strain evidence="3 4">SAG 2523</strain>
    </source>
</reference>
<feature type="region of interest" description="Disordered" evidence="1">
    <location>
        <begin position="202"/>
        <end position="302"/>
    </location>
</feature>
<feature type="compositionally biased region" description="Low complexity" evidence="1">
    <location>
        <begin position="530"/>
        <end position="541"/>
    </location>
</feature>
<dbReference type="Pfam" id="PF02037">
    <property type="entry name" value="SAP"/>
    <property type="match status" value="2"/>
</dbReference>
<dbReference type="SUPFAM" id="SSF68906">
    <property type="entry name" value="SAP domain"/>
    <property type="match status" value="1"/>
</dbReference>
<gene>
    <name evidence="3" type="ORF">WJX84_009086</name>
</gene>
<dbReference type="SMART" id="SM00513">
    <property type="entry name" value="SAP"/>
    <property type="match status" value="2"/>
</dbReference>
<evidence type="ECO:0000313" key="3">
    <source>
        <dbReference type="EMBL" id="KAK9864948.1"/>
    </source>
</evidence>
<proteinExistence type="predicted"/>
<feature type="compositionally biased region" description="Polar residues" evidence="1">
    <location>
        <begin position="417"/>
        <end position="426"/>
    </location>
</feature>
<feature type="compositionally biased region" description="Acidic residues" evidence="1">
    <location>
        <begin position="387"/>
        <end position="400"/>
    </location>
</feature>
<accession>A0AAW1T7Q8</accession>
<feature type="compositionally biased region" description="Low complexity" evidence="1">
    <location>
        <begin position="463"/>
        <end position="478"/>
    </location>
</feature>
<dbReference type="GO" id="GO:0007076">
    <property type="term" value="P:mitotic chromosome condensation"/>
    <property type="evidence" value="ECO:0007669"/>
    <property type="project" value="TreeGrafter"/>
</dbReference>
<dbReference type="GO" id="GO:0000796">
    <property type="term" value="C:condensin complex"/>
    <property type="evidence" value="ECO:0007669"/>
    <property type="project" value="TreeGrafter"/>
</dbReference>
<feature type="compositionally biased region" description="Polar residues" evidence="1">
    <location>
        <begin position="486"/>
        <end position="506"/>
    </location>
</feature>
<feature type="region of interest" description="Disordered" evidence="1">
    <location>
        <begin position="357"/>
        <end position="593"/>
    </location>
</feature>
<protein>
    <recommendedName>
        <fullName evidence="2">SAP domain-containing protein</fullName>
    </recommendedName>
</protein>
<name>A0AAW1T7Q8_9CHLO</name>
<dbReference type="GO" id="GO:0000785">
    <property type="term" value="C:chromatin"/>
    <property type="evidence" value="ECO:0007669"/>
    <property type="project" value="TreeGrafter"/>
</dbReference>
<evidence type="ECO:0000259" key="2">
    <source>
        <dbReference type="PROSITE" id="PS50800"/>
    </source>
</evidence>
<dbReference type="Proteomes" id="UP001485043">
    <property type="component" value="Unassembled WGS sequence"/>
</dbReference>
<dbReference type="GO" id="GO:0000793">
    <property type="term" value="C:condensed chromosome"/>
    <property type="evidence" value="ECO:0007669"/>
    <property type="project" value="TreeGrafter"/>
</dbReference>
<keyword evidence="4" id="KW-1185">Reference proteome</keyword>
<dbReference type="PANTHER" id="PTHR43941:SF1">
    <property type="entry name" value="STRUCTURAL MAINTENANCE OF CHROMOSOMES PROTEIN 2"/>
    <property type="match status" value="1"/>
</dbReference>
<feature type="domain" description="SAP" evidence="2">
    <location>
        <begin position="40"/>
        <end position="74"/>
    </location>
</feature>
<feature type="compositionally biased region" description="Low complexity" evidence="1">
    <location>
        <begin position="23"/>
        <end position="35"/>
    </location>
</feature>
<evidence type="ECO:0000313" key="4">
    <source>
        <dbReference type="Proteomes" id="UP001485043"/>
    </source>
</evidence>
<feature type="compositionally biased region" description="Polar residues" evidence="1">
    <location>
        <begin position="555"/>
        <end position="585"/>
    </location>
</feature>